<accession>A0A438C5K9</accession>
<evidence type="ECO:0000313" key="2">
    <source>
        <dbReference type="Proteomes" id="UP000288805"/>
    </source>
</evidence>
<comment type="caution">
    <text evidence="1">The sequence shown here is derived from an EMBL/GenBank/DDBJ whole genome shotgun (WGS) entry which is preliminary data.</text>
</comment>
<proteinExistence type="predicted"/>
<protein>
    <recommendedName>
        <fullName evidence="3">Pol polyprotein</fullName>
    </recommendedName>
</protein>
<dbReference type="EMBL" id="QGNW01002521">
    <property type="protein sequence ID" value="RVW18540.1"/>
    <property type="molecule type" value="Genomic_DNA"/>
</dbReference>
<dbReference type="PANTHER" id="PTHR37984">
    <property type="entry name" value="PROTEIN CBG26694"/>
    <property type="match status" value="1"/>
</dbReference>
<reference evidence="1 2" key="1">
    <citation type="journal article" date="2018" name="PLoS Genet.">
        <title>Population sequencing reveals clonal diversity and ancestral inbreeding in the grapevine cultivar Chardonnay.</title>
        <authorList>
            <person name="Roach M.J."/>
            <person name="Johnson D.L."/>
            <person name="Bohlmann J."/>
            <person name="van Vuuren H.J."/>
            <person name="Jones S.J."/>
            <person name="Pretorius I.S."/>
            <person name="Schmidt S.A."/>
            <person name="Borneman A.R."/>
        </authorList>
    </citation>
    <scope>NUCLEOTIDE SEQUENCE [LARGE SCALE GENOMIC DNA]</scope>
    <source>
        <strain evidence="2">cv. Chardonnay</strain>
        <tissue evidence="1">Leaf</tissue>
    </source>
</reference>
<evidence type="ECO:0000313" key="1">
    <source>
        <dbReference type="EMBL" id="RVW18540.1"/>
    </source>
</evidence>
<dbReference type="SUPFAM" id="SSF53098">
    <property type="entry name" value="Ribonuclease H-like"/>
    <property type="match status" value="1"/>
</dbReference>
<dbReference type="AlphaFoldDB" id="A0A438C5K9"/>
<dbReference type="InterPro" id="IPR050951">
    <property type="entry name" value="Retrovirus_Pol_polyprotein"/>
</dbReference>
<name>A0A438C5K9_VITVI</name>
<dbReference type="Proteomes" id="UP000288805">
    <property type="component" value="Unassembled WGS sequence"/>
</dbReference>
<dbReference type="InterPro" id="IPR036397">
    <property type="entry name" value="RNaseH_sf"/>
</dbReference>
<sequence length="267" mass="29288">MQKVVRAEVLKLLQAGIIYPISDSLWVSPTTTSHFHLLIKCLRGSQAILSIVSWMATPGEMPFHGTPRDFPWHIISKKGIEVDKEKVELIAKLPSPTTTTKSALGCESDVLLLRISQPSCTHGCGVLLKDQNQGTLAGHESAETPIGNVSAGHHVSKMPSPCAGVMINARGLGKLTLTSWDLFPMSFGYSYILVGVDYVSKWVEAIPCKRNDHRVVLKFLKENIFPRFGVPKAIISDGAYKTILGMSPYCLVYGKAFHLPAEVQYKA</sequence>
<gene>
    <name evidence="1" type="ORF">CK203_101328</name>
</gene>
<dbReference type="InterPro" id="IPR012337">
    <property type="entry name" value="RNaseH-like_sf"/>
</dbReference>
<dbReference type="GO" id="GO:0003676">
    <property type="term" value="F:nucleic acid binding"/>
    <property type="evidence" value="ECO:0007669"/>
    <property type="project" value="InterPro"/>
</dbReference>
<dbReference type="PANTHER" id="PTHR37984:SF5">
    <property type="entry name" value="PROTEIN NYNRIN-LIKE"/>
    <property type="match status" value="1"/>
</dbReference>
<organism evidence="1 2">
    <name type="scientific">Vitis vinifera</name>
    <name type="common">Grape</name>
    <dbReference type="NCBI Taxonomy" id="29760"/>
    <lineage>
        <taxon>Eukaryota</taxon>
        <taxon>Viridiplantae</taxon>
        <taxon>Streptophyta</taxon>
        <taxon>Embryophyta</taxon>
        <taxon>Tracheophyta</taxon>
        <taxon>Spermatophyta</taxon>
        <taxon>Magnoliopsida</taxon>
        <taxon>eudicotyledons</taxon>
        <taxon>Gunneridae</taxon>
        <taxon>Pentapetalae</taxon>
        <taxon>rosids</taxon>
        <taxon>Vitales</taxon>
        <taxon>Vitaceae</taxon>
        <taxon>Viteae</taxon>
        <taxon>Vitis</taxon>
    </lineage>
</organism>
<evidence type="ECO:0008006" key="3">
    <source>
        <dbReference type="Google" id="ProtNLM"/>
    </source>
</evidence>
<dbReference type="Gene3D" id="3.30.420.10">
    <property type="entry name" value="Ribonuclease H-like superfamily/Ribonuclease H"/>
    <property type="match status" value="1"/>
</dbReference>